<dbReference type="PANTHER" id="PTHR30035">
    <property type="entry name" value="LIPOPROTEIN VACJ-RELATED"/>
    <property type="match status" value="1"/>
</dbReference>
<keyword evidence="5" id="KW-1185">Reference proteome</keyword>
<dbReference type="PRINTS" id="PR01805">
    <property type="entry name" value="VACJLIPOPROT"/>
</dbReference>
<name>A0A550J959_9BACT</name>
<dbReference type="Pfam" id="PF04333">
    <property type="entry name" value="MlaA"/>
    <property type="match status" value="1"/>
</dbReference>
<keyword evidence="2 3" id="KW-0732">Signal</keyword>
<feature type="signal peptide" evidence="3">
    <location>
        <begin position="1"/>
        <end position="21"/>
    </location>
</feature>
<dbReference type="Proteomes" id="UP000317155">
    <property type="component" value="Unassembled WGS sequence"/>
</dbReference>
<reference evidence="4 5" key="1">
    <citation type="submission" date="2019-07" db="EMBL/GenBank/DDBJ databases">
        <title>Insights of Desulfuromonas acetexigens electromicrobiology.</title>
        <authorList>
            <person name="Katuri K."/>
            <person name="Sapireddy V."/>
            <person name="Shaw D.R."/>
            <person name="Saikaly P."/>
        </authorList>
    </citation>
    <scope>NUCLEOTIDE SEQUENCE [LARGE SCALE GENOMIC DNA]</scope>
    <source>
        <strain evidence="4 5">2873</strain>
    </source>
</reference>
<evidence type="ECO:0000256" key="2">
    <source>
        <dbReference type="ARBA" id="ARBA00022729"/>
    </source>
</evidence>
<dbReference type="RefSeq" id="WP_092058835.1">
    <property type="nucleotide sequence ID" value="NZ_FOJJ01000041.1"/>
</dbReference>
<organism evidence="4 5">
    <name type="scientific">Trichloromonas acetexigens</name>
    <dbReference type="NCBI Taxonomy" id="38815"/>
    <lineage>
        <taxon>Bacteria</taxon>
        <taxon>Pseudomonadati</taxon>
        <taxon>Thermodesulfobacteriota</taxon>
        <taxon>Desulfuromonadia</taxon>
        <taxon>Desulfuromonadales</taxon>
        <taxon>Trichloromonadaceae</taxon>
        <taxon>Trichloromonas</taxon>
    </lineage>
</organism>
<accession>A0A550J959</accession>
<gene>
    <name evidence="4" type="ORF">FL622_12565</name>
</gene>
<keyword evidence="4" id="KW-0449">Lipoprotein</keyword>
<dbReference type="InterPro" id="IPR007428">
    <property type="entry name" value="MlaA"/>
</dbReference>
<evidence type="ECO:0000256" key="1">
    <source>
        <dbReference type="ARBA" id="ARBA00010634"/>
    </source>
</evidence>
<evidence type="ECO:0000313" key="5">
    <source>
        <dbReference type="Proteomes" id="UP000317155"/>
    </source>
</evidence>
<dbReference type="GO" id="GO:0016020">
    <property type="term" value="C:membrane"/>
    <property type="evidence" value="ECO:0007669"/>
    <property type="project" value="InterPro"/>
</dbReference>
<evidence type="ECO:0000313" key="4">
    <source>
        <dbReference type="EMBL" id="TRO79736.1"/>
    </source>
</evidence>
<feature type="chain" id="PRO_5021862260" evidence="3">
    <location>
        <begin position="22"/>
        <end position="237"/>
    </location>
</feature>
<dbReference type="OrthoDB" id="9785326at2"/>
<protein>
    <submittedName>
        <fullName evidence="4">VacJ family lipoprotein</fullName>
    </submittedName>
</protein>
<dbReference type="PANTHER" id="PTHR30035:SF3">
    <property type="entry name" value="INTERMEMBRANE PHOSPHOLIPID TRANSPORT SYSTEM LIPOPROTEIN MLAA"/>
    <property type="match status" value="1"/>
</dbReference>
<dbReference type="AlphaFoldDB" id="A0A550J959"/>
<comment type="similarity">
    <text evidence="1">Belongs to the MlaA family.</text>
</comment>
<dbReference type="GO" id="GO:0120010">
    <property type="term" value="P:intermembrane phospholipid transfer"/>
    <property type="evidence" value="ECO:0007669"/>
    <property type="project" value="TreeGrafter"/>
</dbReference>
<dbReference type="EMBL" id="VJVV01000009">
    <property type="protein sequence ID" value="TRO79736.1"/>
    <property type="molecule type" value="Genomic_DNA"/>
</dbReference>
<proteinExistence type="inferred from homology"/>
<comment type="caution">
    <text evidence="4">The sequence shown here is derived from an EMBL/GenBank/DDBJ whole genome shotgun (WGS) entry which is preliminary data.</text>
</comment>
<evidence type="ECO:0000256" key="3">
    <source>
        <dbReference type="SAM" id="SignalP"/>
    </source>
</evidence>
<sequence length="237" mass="26414">MTRIAPLLLFLLLFFSVPVFAEEEDFYLEEDPFAEPEAEQIADPLEPLNRGMFWVNDKLYVYLLKPVAKGLRVIPEPARVSASNFFSNLGTPARAVNNLLQLKFTNTASELARFLTNSTFGLAGLFDPAAKWGLEKKDEDLGQTLGHYGIGQGFYLVLPVLGSTSLRDGIGRIGDHFVDPLPPALKSEELAGLRALDAENAISLDKDTYEGIRENELDPYLFVRDAYTQMRAGKVRK</sequence>